<dbReference type="Proteomes" id="UP001519325">
    <property type="component" value="Unassembled WGS sequence"/>
</dbReference>
<sequence>MKFISPIDAMFLIAENHVQPMHAATLQLLEPPEHAGPGFVRDLYDTLLRHTEFDLAFTRRPRTALGMPIDWAVEEVDLRCHVKHSGLPHPGGMSELLDLVSDLHRQMFDRTRPPWEVHLIEGLQDGRFALYFKWHHALFDGISAQTIIRGAYSTDALGKQAHPLWHLPPGHRPRGRATATDTRTDEAAKTPPRRTTWQGALDAGLAAVPSAAPKTVFNVPIGSARRCEIGAVPISQAKTISARTGTTINDVILAITGGALRAYLNRHDRLPVKSIVAMVPVSLRPEGSYDRQGGNKVGAALCKLGTDIEDPLQRLARISGSMLRTKQIHSNLSSAQSLGLSALLLAPGVVKTLIDPVVSVPPPFNVVISNIPGIAHERYWGGARLSGMYPLSFPLHGHALNITVSSIVDELDFGFVACAESVPALADLPMFLLQSAAELTSAVGASQLS</sequence>
<dbReference type="InterPro" id="IPR004255">
    <property type="entry name" value="O-acyltransferase_WSD1_N"/>
</dbReference>
<keyword evidence="5 11" id="KW-0444">Lipid biosynthesis</keyword>
<evidence type="ECO:0000313" key="16">
    <source>
        <dbReference type="Proteomes" id="UP001519325"/>
    </source>
</evidence>
<dbReference type="Gene3D" id="3.30.559.30">
    <property type="entry name" value="Nonribosomal peptide synthetase, condensation domain"/>
    <property type="match status" value="1"/>
</dbReference>
<evidence type="ECO:0000256" key="9">
    <source>
        <dbReference type="ARBA" id="ARBA00023315"/>
    </source>
</evidence>
<organism evidence="15 16">
    <name type="scientific">Nocardia goodfellowii</name>
    <dbReference type="NCBI Taxonomy" id="882446"/>
    <lineage>
        <taxon>Bacteria</taxon>
        <taxon>Bacillati</taxon>
        <taxon>Actinomycetota</taxon>
        <taxon>Actinomycetes</taxon>
        <taxon>Mycobacteriales</taxon>
        <taxon>Nocardiaceae</taxon>
        <taxon>Nocardia</taxon>
    </lineage>
</organism>
<evidence type="ECO:0000313" key="15">
    <source>
        <dbReference type="EMBL" id="MBP2191575.1"/>
    </source>
</evidence>
<evidence type="ECO:0000256" key="11">
    <source>
        <dbReference type="RuleBase" id="RU361241"/>
    </source>
</evidence>
<accession>A0ABS4QIU2</accession>
<dbReference type="NCBIfam" id="TIGR02946">
    <property type="entry name" value="acyl_WS_DGAT"/>
    <property type="match status" value="1"/>
</dbReference>
<keyword evidence="9 11" id="KW-0012">Acyltransferase</keyword>
<evidence type="ECO:0000256" key="5">
    <source>
        <dbReference type="ARBA" id="ARBA00022516"/>
    </source>
</evidence>
<keyword evidence="7 11" id="KW-0319">Glycerol metabolism</keyword>
<comment type="similarity">
    <text evidence="3 11">Belongs to the long-chain O-acyltransferase family.</text>
</comment>
<evidence type="ECO:0000256" key="1">
    <source>
        <dbReference type="ARBA" id="ARBA00004771"/>
    </source>
</evidence>
<protein>
    <recommendedName>
        <fullName evidence="4 11">Diacylglycerol O-acyltransferase</fullName>
        <ecNumber evidence="4 11">2.3.1.20</ecNumber>
    </recommendedName>
</protein>
<feature type="domain" description="O-acyltransferase WSD1-like N-terminal" evidence="13">
    <location>
        <begin position="5"/>
        <end position="252"/>
    </location>
</feature>
<dbReference type="EMBL" id="JAGGMR010000001">
    <property type="protein sequence ID" value="MBP2191575.1"/>
    <property type="molecule type" value="Genomic_DNA"/>
</dbReference>
<comment type="pathway">
    <text evidence="1 11">Glycerolipid metabolism; triacylglycerol biosynthesis.</text>
</comment>
<dbReference type="InterPro" id="IPR009721">
    <property type="entry name" value="O-acyltransferase_WSD1_C"/>
</dbReference>
<feature type="domain" description="O-acyltransferase WSD1 C-terminal" evidence="14">
    <location>
        <begin position="294"/>
        <end position="428"/>
    </location>
</feature>
<dbReference type="PANTHER" id="PTHR31650">
    <property type="entry name" value="O-ACYLTRANSFERASE (WSD1-LIKE) FAMILY PROTEIN"/>
    <property type="match status" value="1"/>
</dbReference>
<keyword evidence="16" id="KW-1185">Reference proteome</keyword>
<dbReference type="SUPFAM" id="SSF52777">
    <property type="entry name" value="CoA-dependent acyltransferases"/>
    <property type="match status" value="2"/>
</dbReference>
<evidence type="ECO:0000259" key="14">
    <source>
        <dbReference type="Pfam" id="PF06974"/>
    </source>
</evidence>
<dbReference type="Pfam" id="PF03007">
    <property type="entry name" value="WS_DGAT_cat"/>
    <property type="match status" value="1"/>
</dbReference>
<evidence type="ECO:0000256" key="4">
    <source>
        <dbReference type="ARBA" id="ARBA00013244"/>
    </source>
</evidence>
<feature type="region of interest" description="Disordered" evidence="12">
    <location>
        <begin position="163"/>
        <end position="194"/>
    </location>
</feature>
<dbReference type="EC" id="2.3.1.20" evidence="4 11"/>
<evidence type="ECO:0000256" key="10">
    <source>
        <dbReference type="ARBA" id="ARBA00048109"/>
    </source>
</evidence>
<dbReference type="InterPro" id="IPR014292">
    <property type="entry name" value="Acyl_transf_WS/DGAT"/>
</dbReference>
<comment type="pathway">
    <text evidence="2">Lipid metabolism.</text>
</comment>
<dbReference type="PANTHER" id="PTHR31650:SF1">
    <property type="entry name" value="WAX ESTER SYNTHASE_DIACYLGLYCEROL ACYLTRANSFERASE 4-RELATED"/>
    <property type="match status" value="1"/>
</dbReference>
<keyword evidence="8 11" id="KW-0443">Lipid metabolism</keyword>
<reference evidence="15 16" key="1">
    <citation type="submission" date="2021-03" db="EMBL/GenBank/DDBJ databases">
        <title>Sequencing the genomes of 1000 actinobacteria strains.</title>
        <authorList>
            <person name="Klenk H.-P."/>
        </authorList>
    </citation>
    <scope>NUCLEOTIDE SEQUENCE [LARGE SCALE GENOMIC DNA]</scope>
    <source>
        <strain evidence="15 16">DSM 45516</strain>
    </source>
</reference>
<dbReference type="RefSeq" id="WP_209893385.1">
    <property type="nucleotide sequence ID" value="NZ_JAGGMR010000001.1"/>
</dbReference>
<evidence type="ECO:0000259" key="13">
    <source>
        <dbReference type="Pfam" id="PF03007"/>
    </source>
</evidence>
<dbReference type="InterPro" id="IPR023213">
    <property type="entry name" value="CAT-like_dom_sf"/>
</dbReference>
<dbReference type="InterPro" id="IPR045034">
    <property type="entry name" value="O-acyltransferase_WSD1-like"/>
</dbReference>
<dbReference type="Pfam" id="PF06974">
    <property type="entry name" value="WS_DGAT_C"/>
    <property type="match status" value="1"/>
</dbReference>
<comment type="caution">
    <text evidence="15">The sequence shown here is derived from an EMBL/GenBank/DDBJ whole genome shotgun (WGS) entry which is preliminary data.</text>
</comment>
<keyword evidence="6 11" id="KW-0808">Transferase</keyword>
<proteinExistence type="inferred from homology"/>
<evidence type="ECO:0000256" key="2">
    <source>
        <dbReference type="ARBA" id="ARBA00005189"/>
    </source>
</evidence>
<comment type="catalytic activity">
    <reaction evidence="10 11">
        <text>an acyl-CoA + a 1,2-diacyl-sn-glycerol = a triacyl-sn-glycerol + CoA</text>
        <dbReference type="Rhea" id="RHEA:10868"/>
        <dbReference type="ChEBI" id="CHEBI:17815"/>
        <dbReference type="ChEBI" id="CHEBI:57287"/>
        <dbReference type="ChEBI" id="CHEBI:58342"/>
        <dbReference type="ChEBI" id="CHEBI:64615"/>
        <dbReference type="EC" id="2.3.1.20"/>
    </reaction>
</comment>
<evidence type="ECO:0000256" key="3">
    <source>
        <dbReference type="ARBA" id="ARBA00009587"/>
    </source>
</evidence>
<evidence type="ECO:0000256" key="6">
    <source>
        <dbReference type="ARBA" id="ARBA00022679"/>
    </source>
</evidence>
<evidence type="ECO:0000256" key="12">
    <source>
        <dbReference type="SAM" id="MobiDB-lite"/>
    </source>
</evidence>
<evidence type="ECO:0000256" key="7">
    <source>
        <dbReference type="ARBA" id="ARBA00022798"/>
    </source>
</evidence>
<evidence type="ECO:0000256" key="8">
    <source>
        <dbReference type="ARBA" id="ARBA00023098"/>
    </source>
</evidence>
<gene>
    <name evidence="15" type="ORF">BJ987_004476</name>
</gene>
<dbReference type="Gene3D" id="3.30.559.10">
    <property type="entry name" value="Chloramphenicol acetyltransferase-like domain"/>
    <property type="match status" value="1"/>
</dbReference>
<dbReference type="GO" id="GO:0016746">
    <property type="term" value="F:acyltransferase activity"/>
    <property type="evidence" value="ECO:0007669"/>
    <property type="project" value="UniProtKB-KW"/>
</dbReference>
<name>A0ABS4QIU2_9NOCA</name>